<evidence type="ECO:0000313" key="3">
    <source>
        <dbReference type="Proteomes" id="UP000682843"/>
    </source>
</evidence>
<proteinExistence type="predicted"/>
<organism evidence="2 3">
    <name type="scientific">Tardiphaga alba</name>
    <dbReference type="NCBI Taxonomy" id="340268"/>
    <lineage>
        <taxon>Bacteria</taxon>
        <taxon>Pseudomonadati</taxon>
        <taxon>Pseudomonadota</taxon>
        <taxon>Alphaproteobacteria</taxon>
        <taxon>Hyphomicrobiales</taxon>
        <taxon>Nitrobacteraceae</taxon>
        <taxon>Tardiphaga</taxon>
    </lineage>
</organism>
<sequence length="150" mass="16385">MADHNNYDRISDAVFKKMLDARAAAFNAQVDHGKWLISSLFLIHGSAIAGLVFRSTTAGAPPYLSAVSWFVAGIILALASGFTTWCNFGIAAQQYDEWADPNVLADVKHWPKAPSRAFSIKFTRFLSLCFGFLSVAALVAGAVHVLKIWH</sequence>
<feature type="transmembrane region" description="Helical" evidence="1">
    <location>
        <begin position="35"/>
        <end position="54"/>
    </location>
</feature>
<accession>A0ABX8AAU6</accession>
<gene>
    <name evidence="2" type="ORF">RPMA_12375</name>
</gene>
<keyword evidence="1" id="KW-0812">Transmembrane</keyword>
<dbReference type="RefSeq" id="WP_211913088.1">
    <property type="nucleotide sequence ID" value="NZ_CP036498.1"/>
</dbReference>
<keyword evidence="3" id="KW-1185">Reference proteome</keyword>
<reference evidence="2 3" key="1">
    <citation type="submission" date="2019-02" db="EMBL/GenBank/DDBJ databases">
        <title>Emended description of the genus Rhodopseudomonas and description of Rhodopseudomonas albus sp. nov., a non-phototrophic, heavy-metal-tolerant bacterium isolated from garden soil.</title>
        <authorList>
            <person name="Bao Z."/>
            <person name="Cao W.W."/>
            <person name="Sato Y."/>
            <person name="Nishizawa T."/>
            <person name="Zhao J."/>
            <person name="Guo Y."/>
            <person name="Ohta H."/>
        </authorList>
    </citation>
    <scope>NUCLEOTIDE SEQUENCE [LARGE SCALE GENOMIC DNA]</scope>
    <source>
        <strain evidence="2 3">SK50-23</strain>
    </source>
</reference>
<evidence type="ECO:0000313" key="2">
    <source>
        <dbReference type="EMBL" id="QUS39543.1"/>
    </source>
</evidence>
<feature type="transmembrane region" description="Helical" evidence="1">
    <location>
        <begin position="66"/>
        <end position="88"/>
    </location>
</feature>
<evidence type="ECO:0000256" key="1">
    <source>
        <dbReference type="SAM" id="Phobius"/>
    </source>
</evidence>
<feature type="transmembrane region" description="Helical" evidence="1">
    <location>
        <begin position="125"/>
        <end position="146"/>
    </location>
</feature>
<protein>
    <submittedName>
        <fullName evidence="2">Uncharacterized protein</fullName>
    </submittedName>
</protein>
<dbReference type="EMBL" id="CP036498">
    <property type="protein sequence ID" value="QUS39543.1"/>
    <property type="molecule type" value="Genomic_DNA"/>
</dbReference>
<keyword evidence="1" id="KW-1133">Transmembrane helix</keyword>
<name>A0ABX8AAU6_9BRAD</name>
<keyword evidence="1" id="KW-0472">Membrane</keyword>
<dbReference type="Proteomes" id="UP000682843">
    <property type="component" value="Chromosome"/>
</dbReference>